<dbReference type="CDD" id="cd01897">
    <property type="entry name" value="NOG"/>
    <property type="match status" value="1"/>
</dbReference>
<comment type="function">
    <text evidence="6">Involved in the biogenesis of the 60S ribosomal subunit.</text>
</comment>
<dbReference type="OMA" id="EWKNDVM"/>
<feature type="region of interest" description="Disordered" evidence="7">
    <location>
        <begin position="473"/>
        <end position="612"/>
    </location>
</feature>
<feature type="compositionally biased region" description="Basic residues" evidence="7">
    <location>
        <begin position="522"/>
        <end position="533"/>
    </location>
</feature>
<dbReference type="GeneTree" id="ENSGT00390000018475"/>
<keyword evidence="5 6" id="KW-0539">Nucleus</keyword>
<evidence type="ECO:0000256" key="4">
    <source>
        <dbReference type="ARBA" id="ARBA00023134"/>
    </source>
</evidence>
<dbReference type="GO" id="GO:0042254">
    <property type="term" value="P:ribosome biogenesis"/>
    <property type="evidence" value="ECO:0007669"/>
    <property type="project" value="UniProtKB-KW"/>
</dbReference>
<dbReference type="Gene3D" id="1.20.120.1190">
    <property type="match status" value="1"/>
</dbReference>
<comment type="subcellular location">
    <subcellularLocation>
        <location evidence="1 6">Nucleus</location>
        <location evidence="1 6">Nucleolus</location>
    </subcellularLocation>
</comment>
<feature type="domain" description="OBG-type G" evidence="8">
    <location>
        <begin position="197"/>
        <end position="318"/>
    </location>
</feature>
<organism evidence="9 10">
    <name type="scientific">Amphiprion percula</name>
    <name type="common">Orange clownfish</name>
    <name type="synonym">Lutjanus percula</name>
    <dbReference type="NCBI Taxonomy" id="161767"/>
    <lineage>
        <taxon>Eukaryota</taxon>
        <taxon>Metazoa</taxon>
        <taxon>Chordata</taxon>
        <taxon>Craniata</taxon>
        <taxon>Vertebrata</taxon>
        <taxon>Euteleostomi</taxon>
        <taxon>Actinopterygii</taxon>
        <taxon>Neopterygii</taxon>
        <taxon>Teleostei</taxon>
        <taxon>Neoteleostei</taxon>
        <taxon>Acanthomorphata</taxon>
        <taxon>Ovalentaria</taxon>
        <taxon>Pomacentridae</taxon>
        <taxon>Amphiprion</taxon>
    </lineage>
</organism>
<dbReference type="InterPro" id="IPR024926">
    <property type="entry name" value="NOG1"/>
</dbReference>
<sequence>MALYNFKKIMVVPTAKDFIDITLSKTQRKTPTVIHKHYQIHRIRHFYMRKVKFTQQNYHDRLTQILTDFPKLDDIHPFYADLMNVLYDKDHYKLALGQLNIAKNLIDNVAKDYVRLMKYGDSLYRCKQLKRAALGRMCTILKRQKSSLEYLEQGEAAFNALSSFLCRSETQLDSFQSASICPVCRASTPTPGHCCCVVDTPGILDHPLEDRNTIEMQAITALAHLRAAVLYVMDASEQCGHTLQEQLELFSNIRPLFANKPLIIVANKCDVKKLSELSEEKQKIFADLSAEGIQVIETSTLTEEGVMQVKAEACDQLLAHRVNTKMKGKKVHDVLNRLHLAMPAKRDEKERPPFIPEGAAMRRKAMEVDAPKRKLERDLEVELGDDYVLDLQKYWDLMNEDEKHDKIPEVWEGHNIADYIDPDIMKKLEELEKEEELKERAGEYDSDDESEDEEMQEIRVLAKQIREKKQLLVMESKEKDVHGPRMPRTATKVERKQLEKEMGNLGLDMSDKDDSHYAQQARRSRSVAVKRKRESSAPPTSRTRSQSASRPPRDQSGLRDPKMAKKAKKMMKNSQKGMNRQGRKGESDRHVFDLKPKHLLAGKRKSGTTDRR</sequence>
<dbReference type="InterPro" id="IPR027417">
    <property type="entry name" value="P-loop_NTPase"/>
</dbReference>
<dbReference type="InterPro" id="IPR010674">
    <property type="entry name" value="NOG1_Rossman_fold_dom"/>
</dbReference>
<keyword evidence="4" id="KW-0342">GTP-binding</keyword>
<feature type="region of interest" description="Disordered" evidence="7">
    <location>
        <begin position="436"/>
        <end position="455"/>
    </location>
</feature>
<dbReference type="PROSITE" id="PS51710">
    <property type="entry name" value="G_OBG"/>
    <property type="match status" value="1"/>
</dbReference>
<dbReference type="InterPro" id="IPR012973">
    <property type="entry name" value="NOG_C"/>
</dbReference>
<feature type="compositionally biased region" description="Acidic residues" evidence="7">
    <location>
        <begin position="444"/>
        <end position="455"/>
    </location>
</feature>
<dbReference type="Gene3D" id="3.40.50.300">
    <property type="entry name" value="P-loop containing nucleotide triphosphate hydrolases"/>
    <property type="match status" value="1"/>
</dbReference>
<proteinExistence type="inferred from homology"/>
<feature type="compositionally biased region" description="Basic and acidic residues" evidence="7">
    <location>
        <begin position="583"/>
        <end position="596"/>
    </location>
</feature>
<feature type="compositionally biased region" description="Basic residues" evidence="7">
    <location>
        <begin position="597"/>
        <end position="606"/>
    </location>
</feature>
<feature type="compositionally biased region" description="Basic and acidic residues" evidence="7">
    <location>
        <begin position="551"/>
        <end position="563"/>
    </location>
</feature>
<dbReference type="InterPro" id="IPR041623">
    <property type="entry name" value="NOG1_N"/>
</dbReference>
<keyword evidence="10" id="KW-1185">Reference proteome</keyword>
<dbReference type="Pfam" id="PF06858">
    <property type="entry name" value="NOG1"/>
    <property type="match status" value="1"/>
</dbReference>
<dbReference type="InterPro" id="IPR031167">
    <property type="entry name" value="G_OBG"/>
</dbReference>
<comment type="similarity">
    <text evidence="6">Belongs to the TRAFAC class OBG-HflX-like GTPase superfamily. OBG GTPase family. NOG subfamily.</text>
</comment>
<evidence type="ECO:0000256" key="7">
    <source>
        <dbReference type="SAM" id="MobiDB-lite"/>
    </source>
</evidence>
<reference evidence="9" key="2">
    <citation type="submission" date="2025-08" db="UniProtKB">
        <authorList>
            <consortium name="Ensembl"/>
        </authorList>
    </citation>
    <scope>IDENTIFICATION</scope>
</reference>
<dbReference type="Pfam" id="PF17835">
    <property type="entry name" value="NOG1_N"/>
    <property type="match status" value="1"/>
</dbReference>
<accession>A0A3P8RTY3</accession>
<dbReference type="FunFam" id="1.20.120.1190:FF:000001">
    <property type="entry name" value="Nucleolar GTP-binding protein 1"/>
    <property type="match status" value="1"/>
</dbReference>
<protein>
    <recommendedName>
        <fullName evidence="6">Nucleolar GTP-binding protein 1</fullName>
    </recommendedName>
</protein>
<feature type="compositionally biased region" description="Basic and acidic residues" evidence="7">
    <location>
        <begin position="491"/>
        <end position="502"/>
    </location>
</feature>
<evidence type="ECO:0000256" key="3">
    <source>
        <dbReference type="ARBA" id="ARBA00022741"/>
    </source>
</evidence>
<name>A0A3P8RTY3_AMPPE</name>
<reference evidence="9 10" key="1">
    <citation type="submission" date="2018-03" db="EMBL/GenBank/DDBJ databases">
        <title>Finding Nemo's genes: A chromosome-scale reference assembly of the genome of the orange clownfish Amphiprion percula.</title>
        <authorList>
            <person name="Lehmann R."/>
        </authorList>
    </citation>
    <scope>NUCLEOTIDE SEQUENCE</scope>
</reference>
<dbReference type="Proteomes" id="UP000265080">
    <property type="component" value="Chromosome 10"/>
</dbReference>
<dbReference type="PANTHER" id="PTHR45759">
    <property type="entry name" value="NUCLEOLAR GTP-BINDING PROTEIN 1"/>
    <property type="match status" value="1"/>
</dbReference>
<evidence type="ECO:0000256" key="2">
    <source>
        <dbReference type="ARBA" id="ARBA00022517"/>
    </source>
</evidence>
<evidence type="ECO:0000256" key="6">
    <source>
        <dbReference type="PIRNR" id="PIRNR038919"/>
    </source>
</evidence>
<dbReference type="PIRSF" id="PIRSF038919">
    <property type="entry name" value="NOG1"/>
    <property type="match status" value="1"/>
</dbReference>
<evidence type="ECO:0000259" key="8">
    <source>
        <dbReference type="PROSITE" id="PS51710"/>
    </source>
</evidence>
<evidence type="ECO:0000313" key="9">
    <source>
        <dbReference type="Ensembl" id="ENSAPEP00000003596.1"/>
    </source>
</evidence>
<dbReference type="AlphaFoldDB" id="A0A3P8RTY3"/>
<feature type="compositionally biased region" description="Basic and acidic residues" evidence="7">
    <location>
        <begin position="473"/>
        <end position="483"/>
    </location>
</feature>
<feature type="compositionally biased region" description="Polar residues" evidence="7">
    <location>
        <begin position="537"/>
        <end position="549"/>
    </location>
</feature>
<keyword evidence="2 6" id="KW-0690">Ribosome biogenesis</keyword>
<keyword evidence="3" id="KW-0547">Nucleotide-binding</keyword>
<dbReference type="GO" id="GO:0005730">
    <property type="term" value="C:nucleolus"/>
    <property type="evidence" value="ECO:0007669"/>
    <property type="project" value="UniProtKB-SubCell"/>
</dbReference>
<evidence type="ECO:0000256" key="1">
    <source>
        <dbReference type="ARBA" id="ARBA00004604"/>
    </source>
</evidence>
<evidence type="ECO:0000256" key="5">
    <source>
        <dbReference type="ARBA" id="ARBA00023242"/>
    </source>
</evidence>
<evidence type="ECO:0000313" key="10">
    <source>
        <dbReference type="Proteomes" id="UP000265080"/>
    </source>
</evidence>
<dbReference type="SUPFAM" id="SSF52540">
    <property type="entry name" value="P-loop containing nucleoside triphosphate hydrolases"/>
    <property type="match status" value="1"/>
</dbReference>
<reference evidence="9" key="3">
    <citation type="submission" date="2025-09" db="UniProtKB">
        <authorList>
            <consortium name="Ensembl"/>
        </authorList>
    </citation>
    <scope>IDENTIFICATION</scope>
</reference>
<dbReference type="Pfam" id="PF08155">
    <property type="entry name" value="NOGCT"/>
    <property type="match status" value="1"/>
</dbReference>
<dbReference type="GO" id="GO:0005525">
    <property type="term" value="F:GTP binding"/>
    <property type="evidence" value="ECO:0007669"/>
    <property type="project" value="UniProtKB-KW"/>
</dbReference>
<dbReference type="Ensembl" id="ENSAPET00000003679.1">
    <property type="protein sequence ID" value="ENSAPEP00000003596.1"/>
    <property type="gene ID" value="ENSAPEG00000002544.1"/>
</dbReference>